<proteinExistence type="predicted"/>
<protein>
    <recommendedName>
        <fullName evidence="3">Type III secretion system protein</fullName>
    </recommendedName>
</protein>
<dbReference type="Proteomes" id="UP000480246">
    <property type="component" value="Unassembled WGS sequence"/>
</dbReference>
<evidence type="ECO:0000313" key="1">
    <source>
        <dbReference type="EMBL" id="KAB8138722.1"/>
    </source>
</evidence>
<keyword evidence="2" id="KW-1185">Reference proteome</keyword>
<sequence>MKNEESYRKKAVALKYEQDSEAPKVTAIGKGNVAENIVKKAMESNVPIQSDPSLVTLLSELEINQTIPEELYQVVAEVFAYIYQIDKKIK</sequence>
<dbReference type="OrthoDB" id="5244399at2"/>
<dbReference type="PANTHER" id="PTHR30531:SF12">
    <property type="entry name" value="FLAGELLAR BIOSYNTHETIC PROTEIN FLHB"/>
    <property type="match status" value="1"/>
</dbReference>
<dbReference type="EMBL" id="WEID01000015">
    <property type="protein sequence ID" value="KAB8138722.1"/>
    <property type="molecule type" value="Genomic_DNA"/>
</dbReference>
<dbReference type="PANTHER" id="PTHR30531">
    <property type="entry name" value="FLAGELLAR BIOSYNTHETIC PROTEIN FLHB"/>
    <property type="match status" value="1"/>
</dbReference>
<evidence type="ECO:0000313" key="2">
    <source>
        <dbReference type="Proteomes" id="UP000480246"/>
    </source>
</evidence>
<dbReference type="Gene3D" id="3.40.1690.10">
    <property type="entry name" value="secretion proteins EscU"/>
    <property type="match status" value="1"/>
</dbReference>
<dbReference type="AlphaFoldDB" id="A0A7C8GWC7"/>
<dbReference type="Pfam" id="PF01312">
    <property type="entry name" value="Bac_export_2"/>
    <property type="match status" value="1"/>
</dbReference>
<dbReference type="RefSeq" id="WP_153401652.1">
    <property type="nucleotide sequence ID" value="NZ_ML762425.1"/>
</dbReference>
<reference evidence="1 2" key="1">
    <citation type="submission" date="2019-10" db="EMBL/GenBank/DDBJ databases">
        <title>Gracilibacillus sp. nov. isolated from rice seeds.</title>
        <authorList>
            <person name="He S."/>
        </authorList>
    </citation>
    <scope>NUCLEOTIDE SEQUENCE [LARGE SCALE GENOMIC DNA]</scope>
    <source>
        <strain evidence="1 2">TD8</strain>
    </source>
</reference>
<name>A0A7C8GWC7_9BACI</name>
<gene>
    <name evidence="1" type="ORF">F9U64_03650</name>
</gene>
<evidence type="ECO:0008006" key="3">
    <source>
        <dbReference type="Google" id="ProtNLM"/>
    </source>
</evidence>
<dbReference type="InterPro" id="IPR029025">
    <property type="entry name" value="T3SS_substrate_exporter_C"/>
</dbReference>
<comment type="caution">
    <text evidence="1">The sequence shown here is derived from an EMBL/GenBank/DDBJ whole genome shotgun (WGS) entry which is preliminary data.</text>
</comment>
<dbReference type="GO" id="GO:0009306">
    <property type="term" value="P:protein secretion"/>
    <property type="evidence" value="ECO:0007669"/>
    <property type="project" value="InterPro"/>
</dbReference>
<dbReference type="InterPro" id="IPR006135">
    <property type="entry name" value="T3SS_substrate_exporter"/>
</dbReference>
<organism evidence="1 2">
    <name type="scientific">Gracilibacillus oryzae</name>
    <dbReference type="NCBI Taxonomy" id="1672701"/>
    <lineage>
        <taxon>Bacteria</taxon>
        <taxon>Bacillati</taxon>
        <taxon>Bacillota</taxon>
        <taxon>Bacilli</taxon>
        <taxon>Bacillales</taxon>
        <taxon>Bacillaceae</taxon>
        <taxon>Gracilibacillus</taxon>
    </lineage>
</organism>
<dbReference type="GO" id="GO:0005886">
    <property type="term" value="C:plasma membrane"/>
    <property type="evidence" value="ECO:0007669"/>
    <property type="project" value="TreeGrafter"/>
</dbReference>
<accession>A0A7C8GWC7</accession>
<dbReference type="SUPFAM" id="SSF160544">
    <property type="entry name" value="EscU C-terminal domain-like"/>
    <property type="match status" value="1"/>
</dbReference>